<organism evidence="13 14">
    <name type="scientific">Acrobeloides nanus</name>
    <dbReference type="NCBI Taxonomy" id="290746"/>
    <lineage>
        <taxon>Eukaryota</taxon>
        <taxon>Metazoa</taxon>
        <taxon>Ecdysozoa</taxon>
        <taxon>Nematoda</taxon>
        <taxon>Chromadorea</taxon>
        <taxon>Rhabditida</taxon>
        <taxon>Tylenchina</taxon>
        <taxon>Cephalobomorpha</taxon>
        <taxon>Cephaloboidea</taxon>
        <taxon>Cephalobidae</taxon>
        <taxon>Acrobeloides</taxon>
    </lineage>
</organism>
<dbReference type="GO" id="GO:0051119">
    <property type="term" value="F:sugar transmembrane transporter activity"/>
    <property type="evidence" value="ECO:0007669"/>
    <property type="project" value="InterPro"/>
</dbReference>
<dbReference type="GO" id="GO:0000139">
    <property type="term" value="C:Golgi membrane"/>
    <property type="evidence" value="ECO:0007669"/>
    <property type="project" value="UniProtKB-SubCell"/>
</dbReference>
<evidence type="ECO:0000256" key="5">
    <source>
        <dbReference type="ARBA" id="ARBA00022475"/>
    </source>
</evidence>
<feature type="transmembrane region" description="Helical" evidence="12">
    <location>
        <begin position="102"/>
        <end position="121"/>
    </location>
</feature>
<evidence type="ECO:0000256" key="4">
    <source>
        <dbReference type="ARBA" id="ARBA00022448"/>
    </source>
</evidence>
<dbReference type="PANTHER" id="PTHR10791">
    <property type="entry name" value="RAG1-ACTIVATING PROTEIN 1"/>
    <property type="match status" value="1"/>
</dbReference>
<name>A0A914BXR3_9BILA</name>
<dbReference type="AlphaFoldDB" id="A0A914BXR3"/>
<keyword evidence="8" id="KW-0677">Repeat</keyword>
<evidence type="ECO:0000256" key="1">
    <source>
        <dbReference type="ARBA" id="ARBA00004651"/>
    </source>
</evidence>
<feature type="transmembrane region" description="Helical" evidence="12">
    <location>
        <begin position="133"/>
        <end position="151"/>
    </location>
</feature>
<sequence length="259" mass="28731">MTAEVFGVRISSGLVMTKVTNAPTDHSKIAATRSTELCMAWVDVLSFTATCSTICLFMCGTQIISRIHKHGTTEGTGIAPFLLTAISCAGWTGYGVLKNDGAVILVNGVGLVIQSLYLLYYYRMTHYPRKRNITRLLLFTLFLYTVTFLYVQSDRPHSEKENYMGLICMLLTIATIGSPLVDVGQVIRTKSTESMPFMLCVTNMAVSVQWLLYGILVDDIYMKIPNFIAVLISGMQLSLFIVYPPNSSRLPHKSSDIIL</sequence>
<keyword evidence="6 12" id="KW-0762">Sugar transport</keyword>
<feature type="transmembrane region" description="Helical" evidence="12">
    <location>
        <begin position="224"/>
        <end position="243"/>
    </location>
</feature>
<dbReference type="Gene3D" id="1.20.1280.290">
    <property type="match status" value="2"/>
</dbReference>
<keyword evidence="4 12" id="KW-0813">Transport</keyword>
<keyword evidence="7 12" id="KW-0812">Transmembrane</keyword>
<evidence type="ECO:0000256" key="6">
    <source>
        <dbReference type="ARBA" id="ARBA00022597"/>
    </source>
</evidence>
<evidence type="ECO:0000256" key="8">
    <source>
        <dbReference type="ARBA" id="ARBA00022737"/>
    </source>
</evidence>
<feature type="transmembrane region" description="Helical" evidence="12">
    <location>
        <begin position="44"/>
        <end position="65"/>
    </location>
</feature>
<feature type="transmembrane region" description="Helical" evidence="12">
    <location>
        <begin position="77"/>
        <end position="96"/>
    </location>
</feature>
<comment type="function">
    <text evidence="12">Mediates sugar transport across membranes.</text>
</comment>
<dbReference type="InterPro" id="IPR047664">
    <property type="entry name" value="SWEET"/>
</dbReference>
<accession>A0A914BXR3</accession>
<reference evidence="14" key="1">
    <citation type="submission" date="2022-11" db="UniProtKB">
        <authorList>
            <consortium name="WormBaseParasite"/>
        </authorList>
    </citation>
    <scope>IDENTIFICATION</scope>
</reference>
<evidence type="ECO:0000256" key="3">
    <source>
        <dbReference type="ARBA" id="ARBA00007809"/>
    </source>
</evidence>
<dbReference type="Pfam" id="PF03083">
    <property type="entry name" value="MtN3_slv"/>
    <property type="match status" value="2"/>
</dbReference>
<feature type="transmembrane region" description="Helical" evidence="12">
    <location>
        <begin position="195"/>
        <end position="212"/>
    </location>
</feature>
<keyword evidence="13" id="KW-1185">Reference proteome</keyword>
<evidence type="ECO:0000313" key="14">
    <source>
        <dbReference type="WBParaSite" id="ACRNAN_Path_1245.g4853.t1"/>
    </source>
</evidence>
<dbReference type="GO" id="GO:0005886">
    <property type="term" value="C:plasma membrane"/>
    <property type="evidence" value="ECO:0007669"/>
    <property type="project" value="UniProtKB-SubCell"/>
</dbReference>
<dbReference type="PANTHER" id="PTHR10791:SF112">
    <property type="entry name" value="SUGAR TRANSPORTER SWEET1"/>
    <property type="match status" value="1"/>
</dbReference>
<dbReference type="WBParaSite" id="ACRNAN_Path_1245.g4853.t1">
    <property type="protein sequence ID" value="ACRNAN_Path_1245.g4853.t1"/>
    <property type="gene ID" value="ACRNAN_Path_1245.g4853"/>
</dbReference>
<keyword evidence="9 12" id="KW-1133">Transmembrane helix</keyword>
<evidence type="ECO:0000256" key="10">
    <source>
        <dbReference type="ARBA" id="ARBA00023034"/>
    </source>
</evidence>
<evidence type="ECO:0000256" key="9">
    <source>
        <dbReference type="ARBA" id="ARBA00022989"/>
    </source>
</evidence>
<dbReference type="InterPro" id="IPR004316">
    <property type="entry name" value="SWEET_rpt"/>
</dbReference>
<evidence type="ECO:0000256" key="11">
    <source>
        <dbReference type="ARBA" id="ARBA00023136"/>
    </source>
</evidence>
<keyword evidence="11 12" id="KW-0472">Membrane</keyword>
<keyword evidence="5" id="KW-1003">Cell membrane</keyword>
<evidence type="ECO:0000256" key="7">
    <source>
        <dbReference type="ARBA" id="ARBA00022692"/>
    </source>
</evidence>
<feature type="transmembrane region" description="Helical" evidence="12">
    <location>
        <begin position="163"/>
        <end position="183"/>
    </location>
</feature>
<comment type="similarity">
    <text evidence="3 12">Belongs to the SWEET sugar transporter family.</text>
</comment>
<keyword evidence="10" id="KW-0333">Golgi apparatus</keyword>
<dbReference type="Proteomes" id="UP000887540">
    <property type="component" value="Unplaced"/>
</dbReference>
<protein>
    <recommendedName>
        <fullName evidence="12">Sugar transporter SWEET</fullName>
    </recommendedName>
</protein>
<proteinExistence type="inferred from homology"/>
<evidence type="ECO:0000256" key="2">
    <source>
        <dbReference type="ARBA" id="ARBA00004653"/>
    </source>
</evidence>
<evidence type="ECO:0000313" key="13">
    <source>
        <dbReference type="Proteomes" id="UP000887540"/>
    </source>
</evidence>
<dbReference type="FunFam" id="1.20.1280.290:FF:000004">
    <property type="entry name" value="Sugar transporter SWEET"/>
    <property type="match status" value="1"/>
</dbReference>
<comment type="subcellular location">
    <subcellularLocation>
        <location evidence="1 12">Cell membrane</location>
        <topology evidence="1 12">Multi-pass membrane protein</topology>
    </subcellularLocation>
    <subcellularLocation>
        <location evidence="2">Golgi apparatus membrane</location>
        <topology evidence="2">Multi-pass membrane protein</topology>
    </subcellularLocation>
</comment>
<evidence type="ECO:0000256" key="12">
    <source>
        <dbReference type="RuleBase" id="RU910715"/>
    </source>
</evidence>